<evidence type="ECO:0000313" key="3">
    <source>
        <dbReference type="EMBL" id="TWU19329.1"/>
    </source>
</evidence>
<keyword evidence="2" id="KW-0732">Signal</keyword>
<dbReference type="AlphaFoldDB" id="A0A5C6C987"/>
<protein>
    <submittedName>
        <fullName evidence="3">Uncharacterized protein</fullName>
    </submittedName>
</protein>
<dbReference type="Proteomes" id="UP000319908">
    <property type="component" value="Unassembled WGS sequence"/>
</dbReference>
<gene>
    <name evidence="3" type="ORF">Poly21_15010</name>
</gene>
<organism evidence="3 4">
    <name type="scientific">Allorhodopirellula heiligendammensis</name>
    <dbReference type="NCBI Taxonomy" id="2714739"/>
    <lineage>
        <taxon>Bacteria</taxon>
        <taxon>Pseudomonadati</taxon>
        <taxon>Planctomycetota</taxon>
        <taxon>Planctomycetia</taxon>
        <taxon>Pirellulales</taxon>
        <taxon>Pirellulaceae</taxon>
        <taxon>Allorhodopirellula</taxon>
    </lineage>
</organism>
<evidence type="ECO:0000256" key="2">
    <source>
        <dbReference type="SAM" id="SignalP"/>
    </source>
</evidence>
<dbReference type="EMBL" id="SJPU01000001">
    <property type="protein sequence ID" value="TWU19329.1"/>
    <property type="molecule type" value="Genomic_DNA"/>
</dbReference>
<evidence type="ECO:0000313" key="4">
    <source>
        <dbReference type="Proteomes" id="UP000319908"/>
    </source>
</evidence>
<evidence type="ECO:0000256" key="1">
    <source>
        <dbReference type="SAM" id="Phobius"/>
    </source>
</evidence>
<keyword evidence="4" id="KW-1185">Reference proteome</keyword>
<feature type="transmembrane region" description="Helical" evidence="1">
    <location>
        <begin position="334"/>
        <end position="352"/>
    </location>
</feature>
<accession>A0A5C6C987</accession>
<feature type="signal peptide" evidence="2">
    <location>
        <begin position="1"/>
        <end position="23"/>
    </location>
</feature>
<keyword evidence="1" id="KW-0812">Transmembrane</keyword>
<name>A0A5C6C987_9BACT</name>
<feature type="chain" id="PRO_5023080860" evidence="2">
    <location>
        <begin position="24"/>
        <end position="359"/>
    </location>
</feature>
<proteinExistence type="predicted"/>
<comment type="caution">
    <text evidence="3">The sequence shown here is derived from an EMBL/GenBank/DDBJ whole genome shotgun (WGS) entry which is preliminary data.</text>
</comment>
<reference evidence="3 4" key="1">
    <citation type="journal article" date="2020" name="Antonie Van Leeuwenhoek">
        <title>Rhodopirellula heiligendammensis sp. nov., Rhodopirellula pilleata sp. nov., and Rhodopirellula solitaria sp. nov. isolated from natural or artificial marine surfaces in Northern Germany and California, USA, and emended description of the genus Rhodopirellula.</title>
        <authorList>
            <person name="Kallscheuer N."/>
            <person name="Wiegand S."/>
            <person name="Jogler M."/>
            <person name="Boedeker C."/>
            <person name="Peeters S.H."/>
            <person name="Rast P."/>
            <person name="Heuer A."/>
            <person name="Jetten M.S.M."/>
            <person name="Rohde M."/>
            <person name="Jogler C."/>
        </authorList>
    </citation>
    <scope>NUCLEOTIDE SEQUENCE [LARGE SCALE GENOMIC DNA]</scope>
    <source>
        <strain evidence="3 4">Poly21</strain>
    </source>
</reference>
<keyword evidence="1" id="KW-1133">Transmembrane helix</keyword>
<sequence>MHGFGAAAFFAMTIAFASGITLADDKEPRTYVELLNRMQERTCWLGKQYTYRFKMDHLTAGMTSEHCYPIMLEGTRVLEVGTPKPGSTVVPYRVTQTLETTTEPGAEDGKLVTFWEASDGRQTRRFCRFLVADKCEATPQHTGFVTAGPSAHFANLDPFKILLGYGGSALGGMLGISPQVFKEEDFEGQPMTLTVRDHPKFGKCFIRGDGNSFGLVLSAPEYLLLGGSPTGEPGTFDFQIDDLVEYDGIRYPKSGTYESTSKTGSFELIKVENFDLAPEDTNDWFPSWPSGTTILDYETGATTRIPFEAEEMAEYEQRLRDNCSPLIAQSENRWFLWLNAILLLGLIAYWAYRWRRRAS</sequence>
<keyword evidence="1" id="KW-0472">Membrane</keyword>